<reference evidence="1" key="1">
    <citation type="submission" date="2025-08" db="UniProtKB">
        <authorList>
            <consortium name="Ensembl"/>
        </authorList>
    </citation>
    <scope>IDENTIFICATION</scope>
</reference>
<name>A0A8D0CVA3_SANLU</name>
<reference evidence="1" key="2">
    <citation type="submission" date="2025-09" db="UniProtKB">
        <authorList>
            <consortium name="Ensembl"/>
        </authorList>
    </citation>
    <scope>IDENTIFICATION</scope>
</reference>
<evidence type="ECO:0000313" key="2">
    <source>
        <dbReference type="Proteomes" id="UP000694568"/>
    </source>
</evidence>
<dbReference type="Ensembl" id="ENSSLUT00000014317.1">
    <property type="protein sequence ID" value="ENSSLUP00000013857.1"/>
    <property type="gene ID" value="ENSSLUG00000006517.1"/>
</dbReference>
<organism evidence="1 2">
    <name type="scientific">Sander lucioperca</name>
    <name type="common">Pike-perch</name>
    <name type="synonym">Perca lucioperca</name>
    <dbReference type="NCBI Taxonomy" id="283035"/>
    <lineage>
        <taxon>Eukaryota</taxon>
        <taxon>Metazoa</taxon>
        <taxon>Chordata</taxon>
        <taxon>Craniata</taxon>
        <taxon>Vertebrata</taxon>
        <taxon>Euteleostomi</taxon>
        <taxon>Actinopterygii</taxon>
        <taxon>Neopterygii</taxon>
        <taxon>Teleostei</taxon>
        <taxon>Neoteleostei</taxon>
        <taxon>Acanthomorphata</taxon>
        <taxon>Eupercaria</taxon>
        <taxon>Perciformes</taxon>
        <taxon>Percoidei</taxon>
        <taxon>Percidae</taxon>
        <taxon>Luciopercinae</taxon>
        <taxon>Sander</taxon>
    </lineage>
</organism>
<proteinExistence type="predicted"/>
<accession>A0A8D0CVA3</accession>
<sequence>MLQSNVTPTFLTAGLVYEARAPKLKAELFGIPEVLKVIHSVLSSFKLRKFCESHNLISLIQLNREFSATLSFGFKGK</sequence>
<protein>
    <submittedName>
        <fullName evidence="1">Uncharacterized protein</fullName>
    </submittedName>
</protein>
<dbReference type="Proteomes" id="UP000694568">
    <property type="component" value="Unplaced"/>
</dbReference>
<evidence type="ECO:0000313" key="1">
    <source>
        <dbReference type="Ensembl" id="ENSSLUP00000013857.1"/>
    </source>
</evidence>
<dbReference type="AlphaFoldDB" id="A0A8D0CVA3"/>
<keyword evidence="2" id="KW-1185">Reference proteome</keyword>